<organism evidence="1 2">
    <name type="scientific">Cerrena zonata</name>
    <dbReference type="NCBI Taxonomy" id="2478898"/>
    <lineage>
        <taxon>Eukaryota</taxon>
        <taxon>Fungi</taxon>
        <taxon>Dikarya</taxon>
        <taxon>Basidiomycota</taxon>
        <taxon>Agaricomycotina</taxon>
        <taxon>Agaricomycetes</taxon>
        <taxon>Polyporales</taxon>
        <taxon>Cerrenaceae</taxon>
        <taxon>Cerrena</taxon>
    </lineage>
</organism>
<gene>
    <name evidence="1" type="ORF">QCA50_015019</name>
</gene>
<proteinExistence type="predicted"/>
<comment type="caution">
    <text evidence="1">The sequence shown here is derived from an EMBL/GenBank/DDBJ whole genome shotgun (WGS) entry which is preliminary data.</text>
</comment>
<name>A0AAW0FT69_9APHY</name>
<sequence>MFIVTRIQEALLASTAVISLLKLREQNHYEGSEGETAMHETPQNRLTTFVDLEIASCASSRAAAGR</sequence>
<keyword evidence="2" id="KW-1185">Reference proteome</keyword>
<reference evidence="1 2" key="1">
    <citation type="submission" date="2022-09" db="EMBL/GenBank/DDBJ databases">
        <authorList>
            <person name="Palmer J.M."/>
        </authorList>
    </citation>
    <scope>NUCLEOTIDE SEQUENCE [LARGE SCALE GENOMIC DNA]</scope>
    <source>
        <strain evidence="1 2">DSM 7382</strain>
    </source>
</reference>
<protein>
    <submittedName>
        <fullName evidence="1">Uncharacterized protein</fullName>
    </submittedName>
</protein>
<dbReference type="Proteomes" id="UP001385951">
    <property type="component" value="Unassembled WGS sequence"/>
</dbReference>
<dbReference type="AlphaFoldDB" id="A0AAW0FT69"/>
<accession>A0AAW0FT69</accession>
<evidence type="ECO:0000313" key="1">
    <source>
        <dbReference type="EMBL" id="KAK7682055.1"/>
    </source>
</evidence>
<evidence type="ECO:0000313" key="2">
    <source>
        <dbReference type="Proteomes" id="UP001385951"/>
    </source>
</evidence>
<dbReference type="EMBL" id="JASBNA010000038">
    <property type="protein sequence ID" value="KAK7682055.1"/>
    <property type="molecule type" value="Genomic_DNA"/>
</dbReference>